<sequence>MKKYPLSKKGLQAMLATTIAVAPIVTTGVIVQPTQVKAATTIDQEINTLAERFFIFYKAANFTPSIPTLTFDQINSAAGGVINLSSEKEKTAFTNLLNNTAALIYTKYSSSNALAQAIKDFRGENATDFNTVFDNDGNVVADQLISFVKDLEGNLETAIIAEALKGSMSYSAVISNAVSTTLKSGQYSKLQGKLSDIDLSVEKLFLLQENLNNSKIDPNKDYRSAMMQSAFSEKGATISNNNNKFTLNVPVNKAGISTTVSFTTSIKWETSNPNIATFSGNTLQPKANGTVDVYATIDGIKLSKLTDVNVKVGNSGGGGGGPVTPPIPEKPGKIELPAGSTEKVTENGAVITKISADKVQGIVDLITSEKSVVPLKLEKGAAGVEVKASVPASLFTELAKKNKKAIVEVLTDEASYKLPATEINVAVLAKKLGVNESDVQIIVSVNVVDAKAVADTVGKNKLKPVSKVIEFTVEAVSGDKKESVATFSTYVERDIVSENNFNAGRSVAVKLNEDGTFSSLPTLFNGKTATIKSLTNSKYTIVENDKTFPDVDKKHWAEKYIDTLASKYIIAGNDNGKYAPQEDMTRAQFTVLLVRALGLPAAKYDNHFKDVKGNEWFNAKDEVMAAVNYGIIYGKENGRFAPNDKITRAEAATMIHRAMNLDFINFDATQLDKKKKIGDFKDASKVGAWAKESVEAVYQAGIFGGKDNGTFDPNGNTKRDQMAKILAEFLVSAKLMNDIK</sequence>
<dbReference type="RefSeq" id="WP_049683220.1">
    <property type="nucleotide sequence ID" value="NZ_LFZW01000001.1"/>
</dbReference>
<dbReference type="AlphaFoldDB" id="A0A0K9GYZ0"/>
<comment type="caution">
    <text evidence="3">The sequence shown here is derived from an EMBL/GenBank/DDBJ whole genome shotgun (WGS) entry which is preliminary data.</text>
</comment>
<feature type="domain" description="SLH" evidence="2">
    <location>
        <begin position="544"/>
        <end position="607"/>
    </location>
</feature>
<feature type="domain" description="SLH" evidence="2">
    <location>
        <begin position="677"/>
        <end position="740"/>
    </location>
</feature>
<dbReference type="PROSITE" id="PS51272">
    <property type="entry name" value="SLH"/>
    <property type="match status" value="3"/>
</dbReference>
<protein>
    <recommendedName>
        <fullName evidence="2">SLH domain-containing protein</fullName>
    </recommendedName>
</protein>
<dbReference type="OrthoDB" id="663332at2"/>
<reference evidence="4" key="1">
    <citation type="submission" date="2015-07" db="EMBL/GenBank/DDBJ databases">
        <title>Genome sequencing project for genomic taxonomy and phylogenomics of Bacillus-like bacteria.</title>
        <authorList>
            <person name="Liu B."/>
            <person name="Wang J."/>
            <person name="Zhu Y."/>
            <person name="Liu G."/>
            <person name="Chen Q."/>
            <person name="Chen Z."/>
            <person name="Lan J."/>
            <person name="Che J."/>
            <person name="Ge C."/>
            <person name="Shi H."/>
            <person name="Pan Z."/>
            <person name="Liu X."/>
        </authorList>
    </citation>
    <scope>NUCLEOTIDE SEQUENCE [LARGE SCALE GENOMIC DNA]</scope>
    <source>
        <strain evidence="4">FJAT-27997</strain>
    </source>
</reference>
<keyword evidence="1" id="KW-0732">Signal</keyword>
<dbReference type="Pfam" id="PF00395">
    <property type="entry name" value="SLH"/>
    <property type="match status" value="3"/>
</dbReference>
<dbReference type="PANTHER" id="PTHR43308:SF5">
    <property type="entry name" value="S-LAYER PROTEIN _ PEPTIDOGLYCAN ENDO-BETA-N-ACETYLGLUCOSAMINIDASE"/>
    <property type="match status" value="1"/>
</dbReference>
<feature type="domain" description="SLH" evidence="2">
    <location>
        <begin position="608"/>
        <end position="669"/>
    </location>
</feature>
<name>A0A0K9GYZ0_9BACI</name>
<keyword evidence="4" id="KW-1185">Reference proteome</keyword>
<dbReference type="InterPro" id="IPR051465">
    <property type="entry name" value="Cell_Envelope_Struct_Comp"/>
</dbReference>
<dbReference type="PATRIC" id="fig|1679170.3.peg.4959"/>
<evidence type="ECO:0000313" key="4">
    <source>
        <dbReference type="Proteomes" id="UP000037146"/>
    </source>
</evidence>
<dbReference type="PANTHER" id="PTHR43308">
    <property type="entry name" value="OUTER MEMBRANE PROTEIN ALPHA-RELATED"/>
    <property type="match status" value="1"/>
</dbReference>
<gene>
    <name evidence="3" type="ORF">AC625_21990</name>
</gene>
<organism evidence="3 4">
    <name type="scientific">Peribacillus loiseleuriae</name>
    <dbReference type="NCBI Taxonomy" id="1679170"/>
    <lineage>
        <taxon>Bacteria</taxon>
        <taxon>Bacillati</taxon>
        <taxon>Bacillota</taxon>
        <taxon>Bacilli</taxon>
        <taxon>Bacillales</taxon>
        <taxon>Bacillaceae</taxon>
        <taxon>Peribacillus</taxon>
    </lineage>
</organism>
<proteinExistence type="predicted"/>
<evidence type="ECO:0000259" key="2">
    <source>
        <dbReference type="PROSITE" id="PS51272"/>
    </source>
</evidence>
<dbReference type="STRING" id="1679170.AC625_21990"/>
<dbReference type="Gene3D" id="2.60.40.1080">
    <property type="match status" value="1"/>
</dbReference>
<accession>A0A0K9GYZ0</accession>
<evidence type="ECO:0000256" key="1">
    <source>
        <dbReference type="ARBA" id="ARBA00022729"/>
    </source>
</evidence>
<evidence type="ECO:0000313" key="3">
    <source>
        <dbReference type="EMBL" id="KMY51868.1"/>
    </source>
</evidence>
<dbReference type="InterPro" id="IPR001119">
    <property type="entry name" value="SLH_dom"/>
</dbReference>
<dbReference type="Proteomes" id="UP000037146">
    <property type="component" value="Unassembled WGS sequence"/>
</dbReference>
<dbReference type="EMBL" id="LFZW01000001">
    <property type="protein sequence ID" value="KMY51868.1"/>
    <property type="molecule type" value="Genomic_DNA"/>
</dbReference>